<evidence type="ECO:0000313" key="1">
    <source>
        <dbReference type="EMBL" id="XDU72955.1"/>
    </source>
</evidence>
<sequence>MTEKHSSLTDKCFPSGSADSYAALAGQYKEPHHTGDIRIKRLSGSTTAKAALLSGHEVLDGNRLSVSLRLLKHWLVVETTTIMPFQCPSAKSGCQRLSSFAGMKIKKRQQLPALRACTQTGGVFVTPGVEAPARFSRRACALQTKSDVR</sequence>
<dbReference type="EMBL" id="CP165628">
    <property type="protein sequence ID" value="XDU72955.1"/>
    <property type="molecule type" value="Genomic_DNA"/>
</dbReference>
<name>A0AB39VSX3_9GAMM</name>
<dbReference type="AlphaFoldDB" id="A0AB39VSX3"/>
<gene>
    <name evidence="1" type="ORF">AB3G37_02195</name>
</gene>
<accession>A0AB39VSX3</accession>
<reference evidence="1" key="1">
    <citation type="submission" date="2024-07" db="EMBL/GenBank/DDBJ databases">
        <authorList>
            <person name="Biller S.J."/>
        </authorList>
    </citation>
    <scope>NUCLEOTIDE SEQUENCE</scope>
    <source>
        <strain evidence="1">WC2420</strain>
    </source>
</reference>
<organism evidence="1">
    <name type="scientific">Rouxiella sp. WC2420</name>
    <dbReference type="NCBI Taxonomy" id="3234145"/>
    <lineage>
        <taxon>Bacteria</taxon>
        <taxon>Pseudomonadati</taxon>
        <taxon>Pseudomonadota</taxon>
        <taxon>Gammaproteobacteria</taxon>
        <taxon>Enterobacterales</taxon>
        <taxon>Yersiniaceae</taxon>
        <taxon>Rouxiella</taxon>
    </lineage>
</organism>
<dbReference type="RefSeq" id="WP_369789573.1">
    <property type="nucleotide sequence ID" value="NZ_CP165628.1"/>
</dbReference>
<proteinExistence type="predicted"/>
<protein>
    <submittedName>
        <fullName evidence="1">Uncharacterized protein</fullName>
    </submittedName>
</protein>